<gene>
    <name evidence="1" type="ORF">S06H3_05526</name>
</gene>
<reference evidence="1" key="1">
    <citation type="journal article" date="2014" name="Front. Microbiol.">
        <title>High frequency of phylogenetically diverse reductive dehalogenase-homologous genes in deep subseafloor sedimentary metagenomes.</title>
        <authorList>
            <person name="Kawai M."/>
            <person name="Futagami T."/>
            <person name="Toyoda A."/>
            <person name="Takaki Y."/>
            <person name="Nishi S."/>
            <person name="Hori S."/>
            <person name="Arai W."/>
            <person name="Tsubouchi T."/>
            <person name="Morono Y."/>
            <person name="Uchiyama I."/>
            <person name="Ito T."/>
            <person name="Fujiyama A."/>
            <person name="Inagaki F."/>
            <person name="Takami H."/>
        </authorList>
    </citation>
    <scope>NUCLEOTIDE SEQUENCE</scope>
    <source>
        <strain evidence="1">Expedition CK06-06</strain>
    </source>
</reference>
<organism evidence="1">
    <name type="scientific">marine sediment metagenome</name>
    <dbReference type="NCBI Taxonomy" id="412755"/>
    <lineage>
        <taxon>unclassified sequences</taxon>
        <taxon>metagenomes</taxon>
        <taxon>ecological metagenomes</taxon>
    </lineage>
</organism>
<accession>X1L6P3</accession>
<protein>
    <submittedName>
        <fullName evidence="1">Uncharacterized protein</fullName>
    </submittedName>
</protein>
<evidence type="ECO:0000313" key="1">
    <source>
        <dbReference type="EMBL" id="GAH89833.1"/>
    </source>
</evidence>
<sequence>MRSNLLRLFKRSYKDGDKWTSQSLKKDNFRLSRALKEANDTVLDQEKLLAEYDCLLAHSQVREADCKVKSFRPDHNITIPHGALCPKFNIDSCWIEDHWFCMDHDIECLRVGELHWGNGNPALALEHVTSFIAAGSFHRDINLAPCQELRCRVFIAALLHFFEIYEESNERICAIQRSIATDNMGTGQRLSETTSEDIIGITHYIQGRNLKELGRFSEAYLSFSRALEVPHYHEKARGFQEQLIVEETGKIGEVGKAVGIFLDRASDGASLHTLHSQQGGESFSLNHFEDYVLSGDEDW</sequence>
<name>X1L6P3_9ZZZZ</name>
<comment type="caution">
    <text evidence="1">The sequence shown here is derived from an EMBL/GenBank/DDBJ whole genome shotgun (WGS) entry which is preliminary data.</text>
</comment>
<dbReference type="EMBL" id="BARV01002058">
    <property type="protein sequence ID" value="GAH89833.1"/>
    <property type="molecule type" value="Genomic_DNA"/>
</dbReference>
<dbReference type="AlphaFoldDB" id="X1L6P3"/>
<proteinExistence type="predicted"/>